<dbReference type="EMBL" id="CP063356">
    <property type="protein sequence ID" value="QOY37696.1"/>
    <property type="molecule type" value="Genomic_DNA"/>
</dbReference>
<reference evidence="2" key="4">
    <citation type="submission" date="2020-10" db="EMBL/GenBank/DDBJ databases">
        <authorList>
            <person name="Bassil N.M."/>
            <person name="Lloyd J.R."/>
        </authorList>
    </citation>
    <scope>NUCLEOTIDE SEQUENCE</scope>
    <source>
        <strain evidence="2">NB2006</strain>
    </source>
</reference>
<protein>
    <recommendedName>
        <fullName evidence="4">Phosphoadenosine phosphosulphate reductase domain-containing protein</fullName>
    </recommendedName>
</protein>
<dbReference type="Gene3D" id="3.40.50.620">
    <property type="entry name" value="HUPs"/>
    <property type="match status" value="1"/>
</dbReference>
<dbReference type="EMBL" id="LQXD01000060">
    <property type="protein sequence ID" value="OIJ21047.1"/>
    <property type="molecule type" value="Genomic_DNA"/>
</dbReference>
<evidence type="ECO:0008006" key="4">
    <source>
        <dbReference type="Google" id="ProtNLM"/>
    </source>
</evidence>
<keyword evidence="3" id="KW-1185">Reference proteome</keyword>
<organism evidence="1 3">
    <name type="scientific">Anaerobacillus isosaccharinicus</name>
    <dbReference type="NCBI Taxonomy" id="1532552"/>
    <lineage>
        <taxon>Bacteria</taxon>
        <taxon>Bacillati</taxon>
        <taxon>Bacillota</taxon>
        <taxon>Bacilli</taxon>
        <taxon>Bacillales</taxon>
        <taxon>Bacillaceae</taxon>
        <taxon>Anaerobacillus</taxon>
    </lineage>
</organism>
<reference evidence="1 3" key="1">
    <citation type="submission" date="2016-10" db="EMBL/GenBank/DDBJ databases">
        <title>Draft genome sequences of four alkaliphilic bacteria belonging to the Anaerobacillus genus.</title>
        <authorList>
            <person name="Bassil N.M."/>
            <person name="Lloyd J.R."/>
        </authorList>
    </citation>
    <scope>NUCLEOTIDE SEQUENCE [LARGE SCALE GENOMIC DNA]</scope>
    <source>
        <strain evidence="1 3">NB2006</strain>
    </source>
</reference>
<dbReference type="SUPFAM" id="SSF52402">
    <property type="entry name" value="Adenine nucleotide alpha hydrolases-like"/>
    <property type="match status" value="1"/>
</dbReference>
<dbReference type="InterPro" id="IPR014729">
    <property type="entry name" value="Rossmann-like_a/b/a_fold"/>
</dbReference>
<dbReference type="AlphaFoldDB" id="A0A1S2MB41"/>
<gene>
    <name evidence="2" type="ORF">AWH56_008985</name>
    <name evidence="1" type="ORF">AWH56_06675</name>
</gene>
<proteinExistence type="predicted"/>
<accession>A0A1S2MB41</accession>
<dbReference type="KEGG" id="aia:AWH56_008985"/>
<dbReference type="Proteomes" id="UP000180175">
    <property type="component" value="Chromosome"/>
</dbReference>
<evidence type="ECO:0000313" key="2">
    <source>
        <dbReference type="EMBL" id="QOY37696.1"/>
    </source>
</evidence>
<evidence type="ECO:0000313" key="3">
    <source>
        <dbReference type="Proteomes" id="UP000180175"/>
    </source>
</evidence>
<evidence type="ECO:0000313" key="1">
    <source>
        <dbReference type="EMBL" id="OIJ21047.1"/>
    </source>
</evidence>
<sequence length="344" mass="40445">MKTHVIFYSGGKSSFAVAEYVVENVCKEDEQVLLYFTDTLWEDEDVIRFLYEGADVLKLPMLVQSRGITPAQLMVNKRFLANNRVGLCSKELKMKVAMDYFKEGTKPEVEYWHNRHFLKEEDFLNGEITLYFGISFEEMHREGPIRANWKPFEVVMPLIDHFIEPNEILKKYGLIQPRQYDKGFSHANCKSRCVKAGQAHFLNLLKTDPKTFYELMEQEIIISEYIRYTKQPSIKSGKRPDYMYKDVYEFVSTGEKSPKIKHLLDTHMYRKKFLLGVDRKGRSIKKPYTFMKNLSLEELEKKPLQLDLFDWGACGCFVEFDKTPTDNHFIIPTSEFETEVATYI</sequence>
<dbReference type="OrthoDB" id="1032766at2"/>
<reference evidence="2 3" key="3">
    <citation type="journal article" date="2019" name="Int. J. Syst. Evol. Microbiol.">
        <title>Anaerobacillus isosaccharinicus sp. nov., an alkaliphilic bacterium which degrades isosaccharinic acid.</title>
        <authorList>
            <person name="Bassil N.M."/>
            <person name="Lloyd J.R."/>
        </authorList>
    </citation>
    <scope>NUCLEOTIDE SEQUENCE [LARGE SCALE GENOMIC DNA]</scope>
    <source>
        <strain evidence="2 3">NB2006</strain>
    </source>
</reference>
<dbReference type="RefSeq" id="WP_071316389.1">
    <property type="nucleotide sequence ID" value="NZ_CP063356.2"/>
</dbReference>
<name>A0A1S2MB41_9BACI</name>
<reference evidence="2 3" key="2">
    <citation type="journal article" date="2017" name="Genome Announc.">
        <title>Draft Genome Sequences of Four Alkaliphilic Bacteria Belonging to the Anaerobacillus Genus.</title>
        <authorList>
            <person name="Bassil N.M."/>
            <person name="Lloyd J.R."/>
        </authorList>
    </citation>
    <scope>NUCLEOTIDE SEQUENCE [LARGE SCALE GENOMIC DNA]</scope>
    <source>
        <strain evidence="2 3">NB2006</strain>
    </source>
</reference>